<organism evidence="2 3">
    <name type="scientific">Oceanithermus profundus (strain DSM 14977 / NBRC 100410 / VKM B-2274 / 506)</name>
    <dbReference type="NCBI Taxonomy" id="670487"/>
    <lineage>
        <taxon>Bacteria</taxon>
        <taxon>Thermotogati</taxon>
        <taxon>Deinococcota</taxon>
        <taxon>Deinococci</taxon>
        <taxon>Thermales</taxon>
        <taxon>Thermaceae</taxon>
        <taxon>Oceanithermus</taxon>
    </lineage>
</organism>
<feature type="chain" id="PRO_5003190142" description="YbjN domain-containing protein" evidence="1">
    <location>
        <begin position="22"/>
        <end position="161"/>
    </location>
</feature>
<evidence type="ECO:0000256" key="1">
    <source>
        <dbReference type="SAM" id="SignalP"/>
    </source>
</evidence>
<feature type="signal peptide" evidence="1">
    <location>
        <begin position="1"/>
        <end position="21"/>
    </location>
</feature>
<dbReference type="Proteomes" id="UP000008722">
    <property type="component" value="Chromosome"/>
</dbReference>
<name>E4U6F5_OCEP5</name>
<proteinExistence type="predicted"/>
<evidence type="ECO:0000313" key="3">
    <source>
        <dbReference type="Proteomes" id="UP000008722"/>
    </source>
</evidence>
<protein>
    <recommendedName>
        <fullName evidence="4">YbjN domain-containing protein</fullName>
    </recommendedName>
</protein>
<evidence type="ECO:0000313" key="2">
    <source>
        <dbReference type="EMBL" id="ADR35641.1"/>
    </source>
</evidence>
<keyword evidence="1" id="KW-0732">Signal</keyword>
<dbReference type="eggNOG" id="ENOG5033CUQ">
    <property type="taxonomic scope" value="Bacteria"/>
</dbReference>
<evidence type="ECO:0008006" key="4">
    <source>
        <dbReference type="Google" id="ProtNLM"/>
    </source>
</evidence>
<sequence precursor="true">MTRLLRPLALSALLLALPALAQTGAVVTSTDAPQVAAWLAARGYNFSLDKDGEGMPLFHLEIAGGYKALLFFYDDDPDRPGYESLQLYAGFSTEGKVPLEAVNDWNYSYRFAKVYLDDERDPVIESDLDLAGGVNLEGALAVFLQNFEAAFEAFVGEVVGE</sequence>
<reference evidence="2 3" key="2">
    <citation type="journal article" date="2011" name="Stand. Genomic Sci.">
        <title>Complete genome sequence of Oceanithermus profundus type strain (506).</title>
        <authorList>
            <person name="Pati A."/>
            <person name="Zhang X."/>
            <person name="Lapidus A."/>
            <person name="Nolan M."/>
            <person name="Lucas S."/>
            <person name="Del Rio T.G."/>
            <person name="Tice H."/>
            <person name="Cheng J.F."/>
            <person name="Tapia R."/>
            <person name="Han C."/>
            <person name="Goodwin L."/>
            <person name="Pitluck S."/>
            <person name="Liolios K."/>
            <person name="Pagani I."/>
            <person name="Ivanova N."/>
            <person name="Mavromatis K."/>
            <person name="Chen A."/>
            <person name="Palaniappan K."/>
            <person name="Hauser L."/>
            <person name="Jeffries C.D."/>
            <person name="Brambilla E.M."/>
            <person name="Rohl A."/>
            <person name="Mwirichia R."/>
            <person name="Rohde M."/>
            <person name="Tindall B.J."/>
            <person name="Sikorski J."/>
            <person name="Wirth R."/>
            <person name="Goker M."/>
            <person name="Woyke T."/>
            <person name="Detter J.C."/>
            <person name="Bristow J."/>
            <person name="Eisen J.A."/>
            <person name="Markowitz V."/>
            <person name="Hugenholtz P."/>
            <person name="Kyrpides N.C."/>
            <person name="Klenk H.P."/>
            <person name="Land M."/>
        </authorList>
    </citation>
    <scope>NUCLEOTIDE SEQUENCE [LARGE SCALE GENOMIC DNA]</scope>
    <source>
        <strain evidence="3">DSM 14977 / NBRC 100410 / VKM B-2274 / 506</strain>
    </source>
</reference>
<dbReference type="CDD" id="cd17511">
    <property type="entry name" value="YbjN_AmyR-like"/>
    <property type="match status" value="1"/>
</dbReference>
<dbReference type="Pfam" id="PF10722">
    <property type="entry name" value="YbjN"/>
    <property type="match status" value="1"/>
</dbReference>
<gene>
    <name evidence="2" type="ordered locus">Ocepr_0178</name>
</gene>
<dbReference type="RefSeq" id="WP_013456811.1">
    <property type="nucleotide sequence ID" value="NC_014761.1"/>
</dbReference>
<dbReference type="KEGG" id="opr:Ocepr_0178"/>
<keyword evidence="3" id="KW-1185">Reference proteome</keyword>
<dbReference type="InterPro" id="IPR019660">
    <property type="entry name" value="Put_sensory_transdc_reg_YbjN"/>
</dbReference>
<dbReference type="STRING" id="670487.Ocepr_0178"/>
<dbReference type="EMBL" id="CP002361">
    <property type="protein sequence ID" value="ADR35641.1"/>
    <property type="molecule type" value="Genomic_DNA"/>
</dbReference>
<accession>E4U6F5</accession>
<dbReference type="HOGENOM" id="CLU_120483_1_0_0"/>
<dbReference type="AlphaFoldDB" id="E4U6F5"/>
<reference evidence="3" key="1">
    <citation type="submission" date="2010-11" db="EMBL/GenBank/DDBJ databases">
        <title>The complete sequence of chromosome of Oceanithermus profundus DSM 14977.</title>
        <authorList>
            <consortium name="US DOE Joint Genome Institute (JGI-PGF)"/>
            <person name="Lucas S."/>
            <person name="Copeland A."/>
            <person name="Lapidus A."/>
            <person name="Bruce D."/>
            <person name="Goodwin L."/>
            <person name="Pitluck S."/>
            <person name="Kyrpides N."/>
            <person name="Mavromatis K."/>
            <person name="Pagani I."/>
            <person name="Ivanova N."/>
            <person name="Zhang X."/>
            <person name="Brettin T."/>
            <person name="Detter J.C."/>
            <person name="Tapia R."/>
            <person name="Han C."/>
            <person name="Land M."/>
            <person name="Hauser L."/>
            <person name="Markowitz V."/>
            <person name="Cheng J.-F."/>
            <person name="Hugenholtz P."/>
            <person name="Woyke T."/>
            <person name="Wu D."/>
            <person name="Tindall B."/>
            <person name="Faehnrich R."/>
            <person name="Brambilla E."/>
            <person name="Klenk H.-P."/>
            <person name="Eisen J.A."/>
        </authorList>
    </citation>
    <scope>NUCLEOTIDE SEQUENCE [LARGE SCALE GENOMIC DNA]</scope>
    <source>
        <strain evidence="3">DSM 14977 / NBRC 100410 / VKM B-2274 / 506</strain>
    </source>
</reference>